<dbReference type="GO" id="GO:0016874">
    <property type="term" value="F:ligase activity"/>
    <property type="evidence" value="ECO:0007669"/>
    <property type="project" value="UniProtKB-KW"/>
</dbReference>
<keyword evidence="2" id="KW-0833">Ubl conjugation pathway</keyword>
<proteinExistence type="predicted"/>
<dbReference type="SMART" id="SM00212">
    <property type="entry name" value="UBCc"/>
    <property type="match status" value="1"/>
</dbReference>
<dbReference type="GO" id="GO:0061631">
    <property type="term" value="F:ubiquitin conjugating enzyme activity"/>
    <property type="evidence" value="ECO:0007669"/>
    <property type="project" value="TreeGrafter"/>
</dbReference>
<gene>
    <name evidence="4" type="ORF">TELCIR_19719</name>
</gene>
<evidence type="ECO:0000313" key="5">
    <source>
        <dbReference type="Proteomes" id="UP000230423"/>
    </source>
</evidence>
<dbReference type="PANTHER" id="PTHR46116:SF15">
    <property type="entry name" value="(E3-INDEPENDENT) E2 UBIQUITIN-CONJUGATING ENZYME"/>
    <property type="match status" value="1"/>
</dbReference>
<dbReference type="SUPFAM" id="SSF54495">
    <property type="entry name" value="UBC-like"/>
    <property type="match status" value="1"/>
</dbReference>
<evidence type="ECO:0000259" key="3">
    <source>
        <dbReference type="PROSITE" id="PS50127"/>
    </source>
</evidence>
<dbReference type="Gene3D" id="3.10.110.10">
    <property type="entry name" value="Ubiquitin Conjugating Enzyme"/>
    <property type="match status" value="1"/>
</dbReference>
<feature type="non-terminal residue" evidence="4">
    <location>
        <position position="229"/>
    </location>
</feature>
<evidence type="ECO:0000256" key="2">
    <source>
        <dbReference type="ARBA" id="ARBA00022786"/>
    </source>
</evidence>
<dbReference type="AlphaFoldDB" id="A0A2G9TLH9"/>
<dbReference type="InterPro" id="IPR000608">
    <property type="entry name" value="UBC"/>
</dbReference>
<reference evidence="4 5" key="1">
    <citation type="submission" date="2015-09" db="EMBL/GenBank/DDBJ databases">
        <title>Draft genome of the parasitic nematode Teladorsagia circumcincta isolate WARC Sus (inbred).</title>
        <authorList>
            <person name="Mitreva M."/>
        </authorList>
    </citation>
    <scope>NUCLEOTIDE SEQUENCE [LARGE SCALE GENOMIC DNA]</scope>
    <source>
        <strain evidence="4 5">S</strain>
    </source>
</reference>
<keyword evidence="1" id="KW-0808">Transferase</keyword>
<sequence length="229" mass="26445">ESSARARPEWLSIFHYVSECVCCDVKDALRLPLRSLHYHHDDASDFKARHLSWDYVESIAEDVRIAHEILDEYPDRNELVDGLPSRKFYSAVFKEHKVLSEHVPDNIHVHAFANRLNVLHVLIIGPVGTPFDTTPFFFKFKLPADYPQKPPEVTYVAYSQEQLNPNLYQNGKVCTSLLGTWSGQALILVPEPYFNEAGYESRKQQSEMSDRSRRYNETAAINSLEYLLK</sequence>
<feature type="non-terminal residue" evidence="4">
    <location>
        <position position="1"/>
    </location>
</feature>
<dbReference type="EMBL" id="KZ359683">
    <property type="protein sequence ID" value="PIO58836.1"/>
    <property type="molecule type" value="Genomic_DNA"/>
</dbReference>
<dbReference type="PROSITE" id="PS50127">
    <property type="entry name" value="UBC_2"/>
    <property type="match status" value="1"/>
</dbReference>
<dbReference type="InterPro" id="IPR016135">
    <property type="entry name" value="UBQ-conjugating_enzyme/RWD"/>
</dbReference>
<protein>
    <submittedName>
        <fullName evidence="4">Ubiquitin--protein ligase</fullName>
    </submittedName>
</protein>
<dbReference type="PANTHER" id="PTHR46116">
    <property type="entry name" value="(E3-INDEPENDENT) E2 UBIQUITIN-CONJUGATING ENZYME"/>
    <property type="match status" value="1"/>
</dbReference>
<evidence type="ECO:0000313" key="4">
    <source>
        <dbReference type="EMBL" id="PIO58836.1"/>
    </source>
</evidence>
<organism evidence="4 5">
    <name type="scientific">Teladorsagia circumcincta</name>
    <name type="common">Brown stomach worm</name>
    <name type="synonym">Ostertagia circumcincta</name>
    <dbReference type="NCBI Taxonomy" id="45464"/>
    <lineage>
        <taxon>Eukaryota</taxon>
        <taxon>Metazoa</taxon>
        <taxon>Ecdysozoa</taxon>
        <taxon>Nematoda</taxon>
        <taxon>Chromadorea</taxon>
        <taxon>Rhabditida</taxon>
        <taxon>Rhabditina</taxon>
        <taxon>Rhabditomorpha</taxon>
        <taxon>Strongyloidea</taxon>
        <taxon>Trichostrongylidae</taxon>
        <taxon>Teladorsagia</taxon>
    </lineage>
</organism>
<accession>A0A2G9TLH9</accession>
<feature type="domain" description="UBC core" evidence="3">
    <location>
        <begin position="87"/>
        <end position="229"/>
    </location>
</feature>
<dbReference type="Proteomes" id="UP000230423">
    <property type="component" value="Unassembled WGS sequence"/>
</dbReference>
<dbReference type="OrthoDB" id="47801at2759"/>
<evidence type="ECO:0000256" key="1">
    <source>
        <dbReference type="ARBA" id="ARBA00022679"/>
    </source>
</evidence>
<keyword evidence="4" id="KW-0436">Ligase</keyword>
<keyword evidence="5" id="KW-1185">Reference proteome</keyword>
<dbReference type="Pfam" id="PF00179">
    <property type="entry name" value="UQ_con"/>
    <property type="match status" value="1"/>
</dbReference>
<name>A0A2G9TLH9_TELCI</name>